<proteinExistence type="predicted"/>
<organism evidence="1 2">
    <name type="scientific">Parthenolecanium corni</name>
    <dbReference type="NCBI Taxonomy" id="536013"/>
    <lineage>
        <taxon>Eukaryota</taxon>
        <taxon>Metazoa</taxon>
        <taxon>Ecdysozoa</taxon>
        <taxon>Arthropoda</taxon>
        <taxon>Hexapoda</taxon>
        <taxon>Insecta</taxon>
        <taxon>Pterygota</taxon>
        <taxon>Neoptera</taxon>
        <taxon>Paraneoptera</taxon>
        <taxon>Hemiptera</taxon>
        <taxon>Sternorrhyncha</taxon>
        <taxon>Coccoidea</taxon>
        <taxon>Coccidae</taxon>
        <taxon>Parthenolecanium</taxon>
    </lineage>
</organism>
<evidence type="ECO:0000313" key="1">
    <source>
        <dbReference type="EMBL" id="KAK7604521.1"/>
    </source>
</evidence>
<reference evidence="1 2" key="1">
    <citation type="submission" date="2024-03" db="EMBL/GenBank/DDBJ databases">
        <title>Adaptation during the transition from Ophiocordyceps entomopathogen to insect associate is accompanied by gene loss and intensified selection.</title>
        <authorList>
            <person name="Ward C.M."/>
            <person name="Onetto C.A."/>
            <person name="Borneman A.R."/>
        </authorList>
    </citation>
    <scope>NUCLEOTIDE SEQUENCE [LARGE SCALE GENOMIC DNA]</scope>
    <source>
        <strain evidence="1">AWRI1</strain>
        <tissue evidence="1">Single Adult Female</tissue>
    </source>
</reference>
<comment type="caution">
    <text evidence="1">The sequence shown here is derived from an EMBL/GenBank/DDBJ whole genome shotgun (WGS) entry which is preliminary data.</text>
</comment>
<evidence type="ECO:0000313" key="2">
    <source>
        <dbReference type="Proteomes" id="UP001367676"/>
    </source>
</evidence>
<sequence length="128" mass="14294">MPGKMGDHLNKFEAGLRGDRLLQPILRPVSPSTLAAIPQNSIIFGSHQSGGNFRNSSSKNRHQFADDTSLINVVTNLSQHTHVIYAKPLPYAISKNQTKTMKNCVDQNGHATDIENMSHYRQQIHHKP</sequence>
<protein>
    <submittedName>
        <fullName evidence="1">Uncharacterized protein</fullName>
    </submittedName>
</protein>
<dbReference type="AlphaFoldDB" id="A0AAN9Y9W3"/>
<keyword evidence="2" id="KW-1185">Reference proteome</keyword>
<gene>
    <name evidence="1" type="ORF">V9T40_005707</name>
</gene>
<name>A0AAN9Y9W3_9HEMI</name>
<dbReference type="EMBL" id="JBBCAQ010000003">
    <property type="protein sequence ID" value="KAK7604521.1"/>
    <property type="molecule type" value="Genomic_DNA"/>
</dbReference>
<accession>A0AAN9Y9W3</accession>
<dbReference type="Proteomes" id="UP001367676">
    <property type="component" value="Unassembled WGS sequence"/>
</dbReference>